<dbReference type="AlphaFoldDB" id="A0A2P6QJ98"/>
<comment type="similarity">
    <text evidence="1">Belongs to the plant acyltransferase family.</text>
</comment>
<keyword evidence="4" id="KW-0812">Transmembrane</keyword>
<dbReference type="PANTHER" id="PTHR31642">
    <property type="entry name" value="TRICHOTHECENE 3-O-ACETYLTRANSFERASE"/>
    <property type="match status" value="1"/>
</dbReference>
<evidence type="ECO:0000256" key="4">
    <source>
        <dbReference type="SAM" id="Phobius"/>
    </source>
</evidence>
<keyword evidence="2 5" id="KW-0808">Transferase</keyword>
<dbReference type="EMBL" id="PDCK01000043">
    <property type="protein sequence ID" value="PRQ34252.1"/>
    <property type="molecule type" value="Genomic_DNA"/>
</dbReference>
<dbReference type="Gramene" id="PRQ34252">
    <property type="protein sequence ID" value="PRQ34252"/>
    <property type="gene ID" value="RchiOBHm_Chr5g0066771"/>
</dbReference>
<proteinExistence type="inferred from homology"/>
<dbReference type="Pfam" id="PF02458">
    <property type="entry name" value="Transferase"/>
    <property type="match status" value="1"/>
</dbReference>
<keyword evidence="6" id="KW-1185">Reference proteome</keyword>
<dbReference type="Proteomes" id="UP000238479">
    <property type="component" value="Chromosome 5"/>
</dbReference>
<evidence type="ECO:0000256" key="1">
    <source>
        <dbReference type="ARBA" id="ARBA00009861"/>
    </source>
</evidence>
<keyword evidence="3" id="KW-0012">Acyltransferase</keyword>
<dbReference type="GO" id="GO:0016747">
    <property type="term" value="F:acyltransferase activity, transferring groups other than amino-acyl groups"/>
    <property type="evidence" value="ECO:0007669"/>
    <property type="project" value="TreeGrafter"/>
</dbReference>
<keyword evidence="4" id="KW-0472">Membrane</keyword>
<comment type="caution">
    <text evidence="5">The sequence shown here is derived from an EMBL/GenBank/DDBJ whole genome shotgun (WGS) entry which is preliminary data.</text>
</comment>
<evidence type="ECO:0000313" key="6">
    <source>
        <dbReference type="Proteomes" id="UP000238479"/>
    </source>
</evidence>
<evidence type="ECO:0000256" key="3">
    <source>
        <dbReference type="ARBA" id="ARBA00023315"/>
    </source>
</evidence>
<feature type="transmembrane region" description="Helical" evidence="4">
    <location>
        <begin position="133"/>
        <end position="151"/>
    </location>
</feature>
<organism evidence="5 6">
    <name type="scientific">Rosa chinensis</name>
    <name type="common">China rose</name>
    <dbReference type="NCBI Taxonomy" id="74649"/>
    <lineage>
        <taxon>Eukaryota</taxon>
        <taxon>Viridiplantae</taxon>
        <taxon>Streptophyta</taxon>
        <taxon>Embryophyta</taxon>
        <taxon>Tracheophyta</taxon>
        <taxon>Spermatophyta</taxon>
        <taxon>Magnoliopsida</taxon>
        <taxon>eudicotyledons</taxon>
        <taxon>Gunneridae</taxon>
        <taxon>Pentapetalae</taxon>
        <taxon>rosids</taxon>
        <taxon>fabids</taxon>
        <taxon>Rosales</taxon>
        <taxon>Rosaceae</taxon>
        <taxon>Rosoideae</taxon>
        <taxon>Rosoideae incertae sedis</taxon>
        <taxon>Rosa</taxon>
    </lineage>
</organism>
<keyword evidence="4" id="KW-1133">Transmembrane helix</keyword>
<gene>
    <name evidence="5" type="ORF">RchiOBHm_Chr5g0066771</name>
</gene>
<name>A0A2P6QJ98_ROSCH</name>
<dbReference type="InterPro" id="IPR050317">
    <property type="entry name" value="Plant_Fungal_Acyltransferase"/>
</dbReference>
<protein>
    <submittedName>
        <fullName evidence="5">Putative transferase</fullName>
    </submittedName>
</protein>
<dbReference type="InterPro" id="IPR023213">
    <property type="entry name" value="CAT-like_dom_sf"/>
</dbReference>
<dbReference type="OMA" id="ESHSCID"/>
<accession>A0A2P6QJ98</accession>
<dbReference type="PANTHER" id="PTHR31642:SF11">
    <property type="entry name" value="SHIKIMATE O-HYDROXYCINNAMOYLTRANSFERASE"/>
    <property type="match status" value="1"/>
</dbReference>
<reference evidence="5 6" key="1">
    <citation type="journal article" date="2018" name="Nat. Genet.">
        <title>The Rosa genome provides new insights in the design of modern roses.</title>
        <authorList>
            <person name="Bendahmane M."/>
        </authorList>
    </citation>
    <scope>NUCLEOTIDE SEQUENCE [LARGE SCALE GENOMIC DNA]</scope>
    <source>
        <strain evidence="6">cv. Old Blush</strain>
    </source>
</reference>
<dbReference type="Gene3D" id="3.30.559.10">
    <property type="entry name" value="Chloramphenicol acetyltransferase-like domain"/>
    <property type="match status" value="1"/>
</dbReference>
<evidence type="ECO:0000256" key="2">
    <source>
        <dbReference type="ARBA" id="ARBA00022679"/>
    </source>
</evidence>
<evidence type="ECO:0000313" key="5">
    <source>
        <dbReference type="EMBL" id="PRQ34252.1"/>
    </source>
</evidence>
<sequence>MAVNVNVIESTVVRPASETPRQSLWLSNMDLVQPSTHTPSIYIYKPKVDAGADKDSNFFDMHVFKDALGKALMPFYPLVGRLKRKIMDEGKKGRLDIDCNAEEALFVVAHSSSCIDDFSDFAPTPTSGEGSSLLLIIPVGYLLILCCWYISHI</sequence>
<dbReference type="STRING" id="74649.A0A2P6QJ98"/>